<dbReference type="PANTHER" id="PTHR44591:SF23">
    <property type="entry name" value="CHEY SUBFAMILY"/>
    <property type="match status" value="1"/>
</dbReference>
<comment type="subcellular location">
    <subcellularLocation>
        <location evidence="2">Cell septum</location>
    </subcellularLocation>
</comment>
<dbReference type="Gene3D" id="3.40.50.2300">
    <property type="match status" value="1"/>
</dbReference>
<dbReference type="PROSITE" id="PS50110">
    <property type="entry name" value="RESPONSE_REGULATORY"/>
    <property type="match status" value="1"/>
</dbReference>
<evidence type="ECO:0000256" key="1">
    <source>
        <dbReference type="ARBA" id="ARBA00022553"/>
    </source>
</evidence>
<dbReference type="InterPro" id="IPR024186">
    <property type="entry name" value="Sig_transdc_resp-reg_PatA"/>
</dbReference>
<keyword evidence="2" id="KW-0364">Heterocyst</keyword>
<keyword evidence="1 3" id="KW-0597">Phosphoprotein</keyword>
<dbReference type="InterPro" id="IPR050595">
    <property type="entry name" value="Bact_response_regulator"/>
</dbReference>
<dbReference type="SMART" id="SM00448">
    <property type="entry name" value="REC"/>
    <property type="match status" value="1"/>
</dbReference>
<proteinExistence type="evidence at transcript level"/>
<dbReference type="EMBL" id="DSRD01000174">
    <property type="protein sequence ID" value="HGW93169.1"/>
    <property type="molecule type" value="Genomic_DNA"/>
</dbReference>
<dbReference type="GO" id="GO:0030428">
    <property type="term" value="C:cell septum"/>
    <property type="evidence" value="ECO:0007669"/>
    <property type="project" value="UniProtKB-SubCell"/>
</dbReference>
<dbReference type="Pfam" id="PF00072">
    <property type="entry name" value="Response_reg"/>
    <property type="match status" value="1"/>
</dbReference>
<gene>
    <name evidence="5" type="ORF">ENR47_02625</name>
</gene>
<evidence type="ECO:0000256" key="2">
    <source>
        <dbReference type="PIRNR" id="PIRNR005897"/>
    </source>
</evidence>
<evidence type="ECO:0000256" key="3">
    <source>
        <dbReference type="PROSITE-ProRule" id="PRU00169"/>
    </source>
</evidence>
<comment type="induction">
    <text evidence="2">By nitrogen starvation.</text>
</comment>
<evidence type="ECO:0000259" key="4">
    <source>
        <dbReference type="PROSITE" id="PS50110"/>
    </source>
</evidence>
<dbReference type="InterPro" id="IPR001789">
    <property type="entry name" value="Sig_transdc_resp-reg_receiver"/>
</dbReference>
<evidence type="ECO:0000313" key="5">
    <source>
        <dbReference type="EMBL" id="HGW93169.1"/>
    </source>
</evidence>
<dbReference type="PIRSF" id="PIRSF005897">
    <property type="entry name" value="RR_PatA"/>
    <property type="match status" value="1"/>
</dbReference>
<dbReference type="AlphaFoldDB" id="A0A832M2A8"/>
<feature type="domain" description="Response regulatory" evidence="4">
    <location>
        <begin position="232"/>
        <end position="348"/>
    </location>
</feature>
<keyword evidence="2" id="KW-0902">Two-component regulatory system</keyword>
<organism evidence="5">
    <name type="scientific">Oscillatoriales cyanobacterium SpSt-402</name>
    <dbReference type="NCBI Taxonomy" id="2282168"/>
    <lineage>
        <taxon>Bacteria</taxon>
        <taxon>Bacillati</taxon>
        <taxon>Cyanobacteriota</taxon>
        <taxon>Cyanophyceae</taxon>
        <taxon>Oscillatoriophycideae</taxon>
        <taxon>Oscillatoriales</taxon>
    </lineage>
</organism>
<reference evidence="5" key="1">
    <citation type="journal article" date="2020" name="mSystems">
        <title>Genome- and Community-Level Interaction Insights into Carbon Utilization and Element Cycling Functions of Hydrothermarchaeota in Hydrothermal Sediment.</title>
        <authorList>
            <person name="Zhou Z."/>
            <person name="Liu Y."/>
            <person name="Xu W."/>
            <person name="Pan J."/>
            <person name="Luo Z.H."/>
            <person name="Li M."/>
        </authorList>
    </citation>
    <scope>NUCLEOTIDE SEQUENCE [LARGE SCALE GENOMIC DNA]</scope>
    <source>
        <strain evidence="5">SpSt-402</strain>
    </source>
</reference>
<sequence>MTQNEHCWRLYFFQGRLIYATGTLHRVRRWRRAIKRHVPKFQGIPVVTGEPWEYQLLSQSVTQSHINVAQAQEVIKLSLGEVLFSWIGDLTIRSDWSSSQRFSFKDNAALSLLLSSTQIEGVLQESQKLWKHWKRLELESLNPHISPTLQPSFQLNSGNIPPTLMNLSPFLTGRYTLWDIACYARRPVTMVTQFLLPWVQRGAISFEEIPDLPSPIRQTPPSPAPLAQHCPLIACIDDSPTVNECLANILEPAGYRVLKIQDPLSGMALLSKYKPDLIVMDLVMPTASGYDVCSFLRKTPIFQNTPIIILTSQSGLVDRTRAKLAGASDFLSKPPDPQTLLNLVRIHLQSVMSTPSSVTCQCQEDRP</sequence>
<dbReference type="SUPFAM" id="SSF52172">
    <property type="entry name" value="CheY-like"/>
    <property type="match status" value="1"/>
</dbReference>
<comment type="caution">
    <text evidence="5">The sequence shown here is derived from an EMBL/GenBank/DDBJ whole genome shotgun (WGS) entry which is preliminary data.</text>
</comment>
<accession>A0A832M2A8</accession>
<protein>
    <recommendedName>
        <fullName evidence="2">Protein PatA</fullName>
    </recommendedName>
</protein>
<dbReference type="GO" id="GO:0043158">
    <property type="term" value="P:heterocyst development"/>
    <property type="evidence" value="ECO:0007669"/>
    <property type="project" value="UniProtKB-KW"/>
</dbReference>
<dbReference type="InterPro" id="IPR011006">
    <property type="entry name" value="CheY-like_superfamily"/>
</dbReference>
<name>A0A832M2A8_9CYAN</name>
<feature type="modified residue" description="4-aspartylphosphate" evidence="3">
    <location>
        <position position="281"/>
    </location>
</feature>
<comment type="function">
    <text evidence="2">Controls heterocyst pattern formation.</text>
</comment>
<dbReference type="GO" id="GO:0000160">
    <property type="term" value="P:phosphorelay signal transduction system"/>
    <property type="evidence" value="ECO:0007669"/>
    <property type="project" value="UniProtKB-KW"/>
</dbReference>
<dbReference type="PANTHER" id="PTHR44591">
    <property type="entry name" value="STRESS RESPONSE REGULATOR PROTEIN 1"/>
    <property type="match status" value="1"/>
</dbReference>